<gene>
    <name evidence="10" type="ORF">D9V32_01445</name>
</gene>
<feature type="transmembrane region" description="Helical" evidence="8">
    <location>
        <begin position="489"/>
        <end position="514"/>
    </location>
</feature>
<dbReference type="GO" id="GO:0022857">
    <property type="term" value="F:transmembrane transporter activity"/>
    <property type="evidence" value="ECO:0007669"/>
    <property type="project" value="InterPro"/>
</dbReference>
<dbReference type="NCBIfam" id="TIGR00711">
    <property type="entry name" value="efflux_EmrB"/>
    <property type="match status" value="1"/>
</dbReference>
<feature type="transmembrane region" description="Helical" evidence="8">
    <location>
        <begin position="428"/>
        <end position="446"/>
    </location>
</feature>
<evidence type="ECO:0000256" key="2">
    <source>
        <dbReference type="ARBA" id="ARBA00008537"/>
    </source>
</evidence>
<evidence type="ECO:0000256" key="7">
    <source>
        <dbReference type="ARBA" id="ARBA00023136"/>
    </source>
</evidence>
<keyword evidence="5 8" id="KW-0812">Transmembrane</keyword>
<feature type="transmembrane region" description="Helical" evidence="8">
    <location>
        <begin position="259"/>
        <end position="276"/>
    </location>
</feature>
<evidence type="ECO:0000256" key="6">
    <source>
        <dbReference type="ARBA" id="ARBA00022989"/>
    </source>
</evidence>
<feature type="transmembrane region" description="Helical" evidence="8">
    <location>
        <begin position="321"/>
        <end position="343"/>
    </location>
</feature>
<dbReference type="InterPro" id="IPR004638">
    <property type="entry name" value="EmrB-like"/>
</dbReference>
<comment type="caution">
    <text evidence="10">The sequence shown here is derived from an EMBL/GenBank/DDBJ whole genome shotgun (WGS) entry which is preliminary data.</text>
</comment>
<feature type="transmembrane region" description="Helical" evidence="8">
    <location>
        <begin position="233"/>
        <end position="253"/>
    </location>
</feature>
<feature type="transmembrane region" description="Helical" evidence="8">
    <location>
        <begin position="105"/>
        <end position="129"/>
    </location>
</feature>
<evidence type="ECO:0000256" key="1">
    <source>
        <dbReference type="ARBA" id="ARBA00004651"/>
    </source>
</evidence>
<evidence type="ECO:0000256" key="3">
    <source>
        <dbReference type="ARBA" id="ARBA00022448"/>
    </source>
</evidence>
<dbReference type="InterPro" id="IPR036259">
    <property type="entry name" value="MFS_trans_sf"/>
</dbReference>
<accession>A0A3L7AF51</accession>
<dbReference type="Pfam" id="PF07690">
    <property type="entry name" value="MFS_1"/>
    <property type="match status" value="1"/>
</dbReference>
<feature type="transmembrane region" description="Helical" evidence="8">
    <location>
        <begin position="364"/>
        <end position="386"/>
    </location>
</feature>
<feature type="transmembrane region" description="Helical" evidence="8">
    <location>
        <begin position="141"/>
        <end position="163"/>
    </location>
</feature>
<dbReference type="CDD" id="cd17503">
    <property type="entry name" value="MFS_LmrB_MDR_like"/>
    <property type="match status" value="1"/>
</dbReference>
<feature type="transmembrane region" description="Helical" evidence="8">
    <location>
        <begin position="398"/>
        <end position="416"/>
    </location>
</feature>
<keyword evidence="11" id="KW-1185">Reference proteome</keyword>
<protein>
    <submittedName>
        <fullName evidence="10">DHA2 family efflux MFS transporter permease subunit</fullName>
    </submittedName>
</protein>
<evidence type="ECO:0000256" key="4">
    <source>
        <dbReference type="ARBA" id="ARBA00022475"/>
    </source>
</evidence>
<dbReference type="AlphaFoldDB" id="A0A3L7AF51"/>
<feature type="transmembrane region" description="Helical" evidence="8">
    <location>
        <begin position="288"/>
        <end position="309"/>
    </location>
</feature>
<dbReference type="GO" id="GO:0005886">
    <property type="term" value="C:plasma membrane"/>
    <property type="evidence" value="ECO:0007669"/>
    <property type="project" value="UniProtKB-SubCell"/>
</dbReference>
<dbReference type="PROSITE" id="PS50850">
    <property type="entry name" value="MFS"/>
    <property type="match status" value="1"/>
</dbReference>
<evidence type="ECO:0000313" key="11">
    <source>
        <dbReference type="Proteomes" id="UP000272503"/>
    </source>
</evidence>
<dbReference type="EMBL" id="RCUX01000001">
    <property type="protein sequence ID" value="RLP78022.1"/>
    <property type="molecule type" value="Genomic_DNA"/>
</dbReference>
<feature type="domain" description="Major facilitator superfamily (MFS) profile" evidence="9">
    <location>
        <begin position="105"/>
        <end position="560"/>
    </location>
</feature>
<comment type="similarity">
    <text evidence="2">Belongs to the major facilitator superfamily. EmrB family.</text>
</comment>
<dbReference type="OrthoDB" id="9812221at2"/>
<proteinExistence type="inferred from homology"/>
<feature type="transmembrane region" description="Helical" evidence="8">
    <location>
        <begin position="170"/>
        <end position="197"/>
    </location>
</feature>
<keyword evidence="4" id="KW-1003">Cell membrane</keyword>
<feature type="transmembrane region" description="Helical" evidence="8">
    <location>
        <begin position="203"/>
        <end position="221"/>
    </location>
</feature>
<evidence type="ECO:0000313" key="10">
    <source>
        <dbReference type="EMBL" id="RLP78022.1"/>
    </source>
</evidence>
<sequence length="570" mass="60463">MALSSSSTRSRCARVLAPWKLRPTCQSEVCSSLIPPRYRSGHSRPETAHTPIVHQAVTAARNETTGASVRSLDIPAIPRGRVFLSSVTTTPVSDEVATTRRNNRVIALLIAAAFVVILNETIMSVALPALTTDLGITFATAQWLTTGFMLTMAVVIPITGFLLQRFNTRPVFIAAMSLFSLGTLIAAVAPGFAVLLIGRVVQASGTAIMMPLLMTTLMTLVPADKRGRMMGSVSIVISVAPAIGPTLSGLILHYFSWRWMFGLVLPIALIMLIVGIRSIRNVTEPRVVPLDVLSVILSALGFGGLIFGISRISEETTDGGLVLIISLVVGALSLAAFIVRQLFLQRRDQALLDLRTFTSANFTVSILMMVVAMAALFGTIVLLPIYMTSALDMDTVEIGLFMLPGGLVMGLMAPFVGRLFDRFGPRPLLIPGTLIMSATMWFLSTINPNTTVYVLLAAHIVLSFGLALMFTPLFTVAMGSVKPSLYSHASAIVGTVQQVAGAVGTALFITIMSIQVAAQLETGATPALATTAGVSQAFLVGAFIATATVIIGPFIRKPADLPEGAAPMAH</sequence>
<name>A0A3L7AF51_9MICO</name>
<dbReference type="PANTHER" id="PTHR42718:SF9">
    <property type="entry name" value="MAJOR FACILITATOR SUPERFAMILY MULTIDRUG TRANSPORTER MFSC"/>
    <property type="match status" value="1"/>
</dbReference>
<evidence type="ECO:0000256" key="8">
    <source>
        <dbReference type="SAM" id="Phobius"/>
    </source>
</evidence>
<dbReference type="InterPro" id="IPR020846">
    <property type="entry name" value="MFS_dom"/>
</dbReference>
<dbReference type="Gene3D" id="1.20.1250.20">
    <property type="entry name" value="MFS general substrate transporter like domains"/>
    <property type="match status" value="1"/>
</dbReference>
<feature type="transmembrane region" description="Helical" evidence="8">
    <location>
        <begin position="534"/>
        <end position="555"/>
    </location>
</feature>
<evidence type="ECO:0000259" key="9">
    <source>
        <dbReference type="PROSITE" id="PS50850"/>
    </source>
</evidence>
<dbReference type="PANTHER" id="PTHR42718">
    <property type="entry name" value="MAJOR FACILITATOR SUPERFAMILY MULTIDRUG TRANSPORTER MFSC"/>
    <property type="match status" value="1"/>
</dbReference>
<dbReference type="InterPro" id="IPR011701">
    <property type="entry name" value="MFS"/>
</dbReference>
<comment type="subcellular location">
    <subcellularLocation>
        <location evidence="1">Cell membrane</location>
        <topology evidence="1">Multi-pass membrane protein</topology>
    </subcellularLocation>
</comment>
<organism evidence="10 11">
    <name type="scientific">Mycetocola tolaasinivorans</name>
    <dbReference type="NCBI Taxonomy" id="76635"/>
    <lineage>
        <taxon>Bacteria</taxon>
        <taxon>Bacillati</taxon>
        <taxon>Actinomycetota</taxon>
        <taxon>Actinomycetes</taxon>
        <taxon>Micrococcales</taxon>
        <taxon>Microbacteriaceae</taxon>
        <taxon>Mycetocola</taxon>
    </lineage>
</organism>
<keyword evidence="7 8" id="KW-0472">Membrane</keyword>
<keyword evidence="6 8" id="KW-1133">Transmembrane helix</keyword>
<dbReference type="Gene3D" id="1.20.1720.10">
    <property type="entry name" value="Multidrug resistance protein D"/>
    <property type="match status" value="1"/>
</dbReference>
<dbReference type="Proteomes" id="UP000272503">
    <property type="component" value="Unassembled WGS sequence"/>
</dbReference>
<dbReference type="SUPFAM" id="SSF103473">
    <property type="entry name" value="MFS general substrate transporter"/>
    <property type="match status" value="1"/>
</dbReference>
<evidence type="ECO:0000256" key="5">
    <source>
        <dbReference type="ARBA" id="ARBA00022692"/>
    </source>
</evidence>
<feature type="transmembrane region" description="Helical" evidence="8">
    <location>
        <begin position="452"/>
        <end position="477"/>
    </location>
</feature>
<dbReference type="PRINTS" id="PR01036">
    <property type="entry name" value="TCRTETB"/>
</dbReference>
<keyword evidence="3" id="KW-0813">Transport</keyword>
<reference evidence="10 11" key="1">
    <citation type="submission" date="2018-10" db="EMBL/GenBank/DDBJ databases">
        <authorList>
            <person name="Li J."/>
        </authorList>
    </citation>
    <scope>NUCLEOTIDE SEQUENCE [LARGE SCALE GENOMIC DNA]</scope>
    <source>
        <strain evidence="10 11">IF 016277</strain>
    </source>
</reference>